<gene>
    <name evidence="5" type="ORF">OCOJLMKI_4367</name>
</gene>
<dbReference type="Proteomes" id="UP001055125">
    <property type="component" value="Unassembled WGS sequence"/>
</dbReference>
<evidence type="ECO:0000256" key="1">
    <source>
        <dbReference type="ARBA" id="ARBA00022729"/>
    </source>
</evidence>
<dbReference type="Pfam" id="PF02974">
    <property type="entry name" value="Inh"/>
    <property type="match status" value="2"/>
</dbReference>
<feature type="region of interest" description="Disordered" evidence="2">
    <location>
        <begin position="210"/>
        <end position="229"/>
    </location>
</feature>
<comment type="caution">
    <text evidence="5">The sequence shown here is derived from an EMBL/GenBank/DDBJ whole genome shotgun (WGS) entry which is preliminary data.</text>
</comment>
<feature type="domain" description="Alkaline proteinase inhibitor/ Outer membrane lipoprotein Omp19" evidence="4">
    <location>
        <begin position="134"/>
        <end position="208"/>
    </location>
</feature>
<evidence type="ECO:0000256" key="3">
    <source>
        <dbReference type="SAM" id="SignalP"/>
    </source>
</evidence>
<keyword evidence="6" id="KW-1185">Reference proteome</keyword>
<keyword evidence="1 3" id="KW-0732">Signal</keyword>
<accession>A0ABQ4S5I6</accession>
<sequence>MRAATLIASFLACLLTGGAGSTAQDVAPDILQAQLGEWLAVPDDGERGCRIRLTDERTIGGRRAIPDAACAARIPRLAEAAAWSFAEGLTFTDATRRRVMTFVEDETTLLKTRGDKVPNYMLVRAKPGVERAPHAPAIVGTWILRRPEGPTLCTITFSDRPPLGAEESFALRPEAGCDSAVARLKLASWRIEDFALMLYGDGGSLRFEPGPGGFDKAEGGKPLQMVRRP</sequence>
<evidence type="ECO:0000313" key="5">
    <source>
        <dbReference type="EMBL" id="GJD97139.1"/>
    </source>
</evidence>
<dbReference type="Gene3D" id="2.40.128.10">
    <property type="match status" value="2"/>
</dbReference>
<dbReference type="SUPFAM" id="SSF50882">
    <property type="entry name" value="beta-Barrel protease inhibitors"/>
    <property type="match status" value="2"/>
</dbReference>
<proteinExistence type="predicted"/>
<dbReference type="RefSeq" id="WP_238246218.1">
    <property type="nucleotide sequence ID" value="NZ_BPQP01000078.1"/>
</dbReference>
<dbReference type="EMBL" id="BPQP01000078">
    <property type="protein sequence ID" value="GJD97139.1"/>
    <property type="molecule type" value="Genomic_DNA"/>
</dbReference>
<evidence type="ECO:0000313" key="6">
    <source>
        <dbReference type="Proteomes" id="UP001055125"/>
    </source>
</evidence>
<reference evidence="5" key="2">
    <citation type="submission" date="2021-08" db="EMBL/GenBank/DDBJ databases">
        <authorList>
            <person name="Tani A."/>
            <person name="Ola A."/>
            <person name="Ogura Y."/>
            <person name="Katsura K."/>
            <person name="Hayashi T."/>
        </authorList>
    </citation>
    <scope>NUCLEOTIDE SEQUENCE</scope>
    <source>
        <strain evidence="5">DSM 19015</strain>
    </source>
</reference>
<reference evidence="5" key="1">
    <citation type="journal article" date="2021" name="Front. Microbiol.">
        <title>Comprehensive Comparative Genomics and Phenotyping of Methylobacterium Species.</title>
        <authorList>
            <person name="Alessa O."/>
            <person name="Ogura Y."/>
            <person name="Fujitani Y."/>
            <person name="Takami H."/>
            <person name="Hayashi T."/>
            <person name="Sahin N."/>
            <person name="Tani A."/>
        </authorList>
    </citation>
    <scope>NUCLEOTIDE SEQUENCE</scope>
    <source>
        <strain evidence="5">DSM 19015</strain>
    </source>
</reference>
<feature type="domain" description="Alkaline proteinase inhibitor/ Outer membrane lipoprotein Omp19" evidence="4">
    <location>
        <begin position="35"/>
        <end position="113"/>
    </location>
</feature>
<name>A0ABQ4S5I6_9HYPH</name>
<evidence type="ECO:0000259" key="4">
    <source>
        <dbReference type="Pfam" id="PF02974"/>
    </source>
</evidence>
<protein>
    <recommendedName>
        <fullName evidence="4">Alkaline proteinase inhibitor/ Outer membrane lipoprotein Omp19 domain-containing protein</fullName>
    </recommendedName>
</protein>
<organism evidence="5 6">
    <name type="scientific">Methylobacterium iners</name>
    <dbReference type="NCBI Taxonomy" id="418707"/>
    <lineage>
        <taxon>Bacteria</taxon>
        <taxon>Pseudomonadati</taxon>
        <taxon>Pseudomonadota</taxon>
        <taxon>Alphaproteobacteria</taxon>
        <taxon>Hyphomicrobiales</taxon>
        <taxon>Methylobacteriaceae</taxon>
        <taxon>Methylobacterium</taxon>
    </lineage>
</organism>
<feature type="chain" id="PRO_5046889195" description="Alkaline proteinase inhibitor/ Outer membrane lipoprotein Omp19 domain-containing protein" evidence="3">
    <location>
        <begin position="24"/>
        <end position="229"/>
    </location>
</feature>
<evidence type="ECO:0000256" key="2">
    <source>
        <dbReference type="SAM" id="MobiDB-lite"/>
    </source>
</evidence>
<dbReference type="InterPro" id="IPR021140">
    <property type="entry name" value="Inh/Omp19"/>
</dbReference>
<feature type="signal peptide" evidence="3">
    <location>
        <begin position="1"/>
        <end position="23"/>
    </location>
</feature>
<dbReference type="InterPro" id="IPR016085">
    <property type="entry name" value="Protease_inh_B-barrel_dom"/>
</dbReference>